<gene>
    <name evidence="1" type="ORF">C5F49_06410</name>
</gene>
<organism evidence="1 2">
    <name type="scientific">Nitrosopumilus oxyclinae</name>
    <dbReference type="NCBI Taxonomy" id="1959104"/>
    <lineage>
        <taxon>Archaea</taxon>
        <taxon>Nitrososphaerota</taxon>
        <taxon>Nitrososphaeria</taxon>
        <taxon>Nitrosopumilales</taxon>
        <taxon>Nitrosopumilaceae</taxon>
        <taxon>Nitrosopumilus</taxon>
    </lineage>
</organism>
<dbReference type="AlphaFoldDB" id="A0A7D5M6S9"/>
<sequence length="263" mass="29506">MLIIIGISAGLSQLGNEQISIIVNSEGKAKISQTLFPKTFVSSIDVPIVSEKISNLLAIDEKDILLGTTQDQDLLKIATLGASVVDLKYNADILTYESGVFRLKYSSELESRVSLPQLSKLVSLNIIPIEISEKEYVLPPGDISLSYSIKPVTSKEFFVNVDGSEYKIEAITAAKIEEFSANSDEIQFIIRDKAIVLTIIPTTVLENPNDVLLNGDKVEFSQFHQNSTHSWIRIDPHEKGLVRILDFKEESVEWFDWLWGWFK</sequence>
<reference evidence="1 2" key="1">
    <citation type="submission" date="2018-02" db="EMBL/GenBank/DDBJ databases">
        <title>Complete genome of Nitrosopumilus oxyclinae HCE1.</title>
        <authorList>
            <person name="Qin W."/>
            <person name="Zheng Y."/>
            <person name="Stahl D.A."/>
        </authorList>
    </citation>
    <scope>NUCLEOTIDE SEQUENCE [LARGE SCALE GENOMIC DNA]</scope>
    <source>
        <strain evidence="1 2">HCE1</strain>
    </source>
</reference>
<keyword evidence="2" id="KW-1185">Reference proteome</keyword>
<dbReference type="KEGG" id="nox:C5F49_06410"/>
<proteinExistence type="predicted"/>
<evidence type="ECO:0000313" key="2">
    <source>
        <dbReference type="Proteomes" id="UP000509441"/>
    </source>
</evidence>
<evidence type="ECO:0000313" key="1">
    <source>
        <dbReference type="EMBL" id="QLH04989.1"/>
    </source>
</evidence>
<accession>A0A7D5M6S9</accession>
<dbReference type="EMBL" id="CP026994">
    <property type="protein sequence ID" value="QLH04989.1"/>
    <property type="molecule type" value="Genomic_DNA"/>
</dbReference>
<dbReference type="Proteomes" id="UP000509441">
    <property type="component" value="Chromosome"/>
</dbReference>
<protein>
    <submittedName>
        <fullName evidence="1">Uncharacterized protein</fullName>
    </submittedName>
</protein>
<name>A0A7D5M6S9_9ARCH</name>